<evidence type="ECO:0000313" key="2">
    <source>
        <dbReference type="Proteomes" id="UP001488838"/>
    </source>
</evidence>
<accession>A0AAW0JU87</accession>
<dbReference type="AlphaFoldDB" id="A0AAW0JU87"/>
<gene>
    <name evidence="1" type="ORF">U0070_018846</name>
</gene>
<dbReference type="Proteomes" id="UP001488838">
    <property type="component" value="Unassembled WGS sequence"/>
</dbReference>
<proteinExistence type="predicted"/>
<reference evidence="1 2" key="1">
    <citation type="journal article" date="2023" name="bioRxiv">
        <title>Conserved and derived expression patterns and positive selection on dental genes reveal complex evolutionary context of ever-growing rodent molars.</title>
        <authorList>
            <person name="Calamari Z.T."/>
            <person name="Song A."/>
            <person name="Cohen E."/>
            <person name="Akter M."/>
            <person name="Roy R.D."/>
            <person name="Hallikas O."/>
            <person name="Christensen M.M."/>
            <person name="Li P."/>
            <person name="Marangoni P."/>
            <person name="Jernvall J."/>
            <person name="Klein O.D."/>
        </authorList>
    </citation>
    <scope>NUCLEOTIDE SEQUENCE [LARGE SCALE GENOMIC DNA]</scope>
    <source>
        <strain evidence="1">V071</strain>
    </source>
</reference>
<keyword evidence="2" id="KW-1185">Reference proteome</keyword>
<sequence length="95" mass="10137">MSKNNLPNVATKAADKGLYYPSGDAKPPATQPVDNGYRIATWISSRLPELKDEAVAPPDGAINPLLTPPVLSKFLEENQISADHGGLCDGKTQLH</sequence>
<organism evidence="1 2">
    <name type="scientific">Myodes glareolus</name>
    <name type="common">Bank vole</name>
    <name type="synonym">Clethrionomys glareolus</name>
    <dbReference type="NCBI Taxonomy" id="447135"/>
    <lineage>
        <taxon>Eukaryota</taxon>
        <taxon>Metazoa</taxon>
        <taxon>Chordata</taxon>
        <taxon>Craniata</taxon>
        <taxon>Vertebrata</taxon>
        <taxon>Euteleostomi</taxon>
        <taxon>Mammalia</taxon>
        <taxon>Eutheria</taxon>
        <taxon>Euarchontoglires</taxon>
        <taxon>Glires</taxon>
        <taxon>Rodentia</taxon>
        <taxon>Myomorpha</taxon>
        <taxon>Muroidea</taxon>
        <taxon>Cricetidae</taxon>
        <taxon>Arvicolinae</taxon>
        <taxon>Myodes</taxon>
    </lineage>
</organism>
<comment type="caution">
    <text evidence="1">The sequence shown here is derived from an EMBL/GenBank/DDBJ whole genome shotgun (WGS) entry which is preliminary data.</text>
</comment>
<evidence type="ECO:0000313" key="1">
    <source>
        <dbReference type="EMBL" id="KAK7830338.1"/>
    </source>
</evidence>
<protein>
    <submittedName>
        <fullName evidence="1">Uncharacterized protein</fullName>
    </submittedName>
</protein>
<dbReference type="EMBL" id="JBBHLL010000018">
    <property type="protein sequence ID" value="KAK7830338.1"/>
    <property type="molecule type" value="Genomic_DNA"/>
</dbReference>
<name>A0AAW0JU87_MYOGA</name>